<keyword evidence="3" id="KW-1185">Reference proteome</keyword>
<evidence type="ECO:0000313" key="3">
    <source>
        <dbReference type="Proteomes" id="UP001286456"/>
    </source>
</evidence>
<feature type="compositionally biased region" description="Basic and acidic residues" evidence="1">
    <location>
        <begin position="125"/>
        <end position="142"/>
    </location>
</feature>
<protein>
    <submittedName>
        <fullName evidence="2">Uncharacterized protein</fullName>
    </submittedName>
</protein>
<comment type="caution">
    <text evidence="2">The sequence shown here is derived from an EMBL/GenBank/DDBJ whole genome shotgun (WGS) entry which is preliminary data.</text>
</comment>
<feature type="region of interest" description="Disordered" evidence="1">
    <location>
        <begin position="371"/>
        <end position="420"/>
    </location>
</feature>
<dbReference type="Proteomes" id="UP001286456">
    <property type="component" value="Unassembled WGS sequence"/>
</dbReference>
<gene>
    <name evidence="2" type="ORF">B0T19DRAFT_228180</name>
</gene>
<proteinExistence type="predicted"/>
<evidence type="ECO:0000256" key="1">
    <source>
        <dbReference type="SAM" id="MobiDB-lite"/>
    </source>
</evidence>
<feature type="compositionally biased region" description="Basic residues" evidence="1">
    <location>
        <begin position="62"/>
        <end position="77"/>
    </location>
</feature>
<organism evidence="2 3">
    <name type="scientific">Cercophora scortea</name>
    <dbReference type="NCBI Taxonomy" id="314031"/>
    <lineage>
        <taxon>Eukaryota</taxon>
        <taxon>Fungi</taxon>
        <taxon>Dikarya</taxon>
        <taxon>Ascomycota</taxon>
        <taxon>Pezizomycotina</taxon>
        <taxon>Sordariomycetes</taxon>
        <taxon>Sordariomycetidae</taxon>
        <taxon>Sordariales</taxon>
        <taxon>Lasiosphaeriaceae</taxon>
        <taxon>Cercophora</taxon>
    </lineage>
</organism>
<feature type="region of interest" description="Disordered" evidence="1">
    <location>
        <begin position="125"/>
        <end position="148"/>
    </location>
</feature>
<feature type="region of interest" description="Disordered" evidence="1">
    <location>
        <begin position="1"/>
        <end position="90"/>
    </location>
</feature>
<dbReference type="EMBL" id="JAUEPO010000004">
    <property type="protein sequence ID" value="KAK3324318.1"/>
    <property type="molecule type" value="Genomic_DNA"/>
</dbReference>
<accession>A0AAE0MA97</accession>
<name>A0AAE0MA97_9PEZI</name>
<reference evidence="2" key="2">
    <citation type="submission" date="2023-06" db="EMBL/GenBank/DDBJ databases">
        <authorList>
            <consortium name="Lawrence Berkeley National Laboratory"/>
            <person name="Haridas S."/>
            <person name="Hensen N."/>
            <person name="Bonometti L."/>
            <person name="Westerberg I."/>
            <person name="Brannstrom I.O."/>
            <person name="Guillou S."/>
            <person name="Cros-Aarteil S."/>
            <person name="Calhoun S."/>
            <person name="Kuo A."/>
            <person name="Mondo S."/>
            <person name="Pangilinan J."/>
            <person name="Riley R."/>
            <person name="Labutti K."/>
            <person name="Andreopoulos B."/>
            <person name="Lipzen A."/>
            <person name="Chen C."/>
            <person name="Yanf M."/>
            <person name="Daum C."/>
            <person name="Ng V."/>
            <person name="Clum A."/>
            <person name="Steindorff A."/>
            <person name="Ohm R."/>
            <person name="Martin F."/>
            <person name="Silar P."/>
            <person name="Natvig D."/>
            <person name="Lalanne C."/>
            <person name="Gautier V."/>
            <person name="Ament-Velasquez S.L."/>
            <person name="Kruys A."/>
            <person name="Hutchinson M.I."/>
            <person name="Powell A.J."/>
            <person name="Barry K."/>
            <person name="Miller A.N."/>
            <person name="Grigoriev I.V."/>
            <person name="Debuchy R."/>
            <person name="Gladieux P."/>
            <person name="Thoren M.H."/>
            <person name="Johannesson H."/>
        </authorList>
    </citation>
    <scope>NUCLEOTIDE SEQUENCE</scope>
    <source>
        <strain evidence="2">SMH4131-1</strain>
    </source>
</reference>
<feature type="compositionally biased region" description="Polar residues" evidence="1">
    <location>
        <begin position="405"/>
        <end position="420"/>
    </location>
</feature>
<reference evidence="2" key="1">
    <citation type="journal article" date="2023" name="Mol. Phylogenet. Evol.">
        <title>Genome-scale phylogeny and comparative genomics of the fungal order Sordariales.</title>
        <authorList>
            <person name="Hensen N."/>
            <person name="Bonometti L."/>
            <person name="Westerberg I."/>
            <person name="Brannstrom I.O."/>
            <person name="Guillou S."/>
            <person name="Cros-Aarteil S."/>
            <person name="Calhoun S."/>
            <person name="Haridas S."/>
            <person name="Kuo A."/>
            <person name="Mondo S."/>
            <person name="Pangilinan J."/>
            <person name="Riley R."/>
            <person name="LaButti K."/>
            <person name="Andreopoulos B."/>
            <person name="Lipzen A."/>
            <person name="Chen C."/>
            <person name="Yan M."/>
            <person name="Daum C."/>
            <person name="Ng V."/>
            <person name="Clum A."/>
            <person name="Steindorff A."/>
            <person name="Ohm R.A."/>
            <person name="Martin F."/>
            <person name="Silar P."/>
            <person name="Natvig D.O."/>
            <person name="Lalanne C."/>
            <person name="Gautier V."/>
            <person name="Ament-Velasquez S.L."/>
            <person name="Kruys A."/>
            <person name="Hutchinson M.I."/>
            <person name="Powell A.J."/>
            <person name="Barry K."/>
            <person name="Miller A.N."/>
            <person name="Grigoriev I.V."/>
            <person name="Debuchy R."/>
            <person name="Gladieux P."/>
            <person name="Hiltunen Thoren M."/>
            <person name="Johannesson H."/>
        </authorList>
    </citation>
    <scope>NUCLEOTIDE SEQUENCE</scope>
    <source>
        <strain evidence="2">SMH4131-1</strain>
    </source>
</reference>
<dbReference type="AlphaFoldDB" id="A0AAE0MA97"/>
<sequence length="670" mass="74616">MSSPNIMDFPSPATGRSSTVDNYITDEAEGENSMAKNPRSGYGEIARSSRASTFDNVEKKQQPKGKKPAAGRGKKTNSGRVTKPKREQSAKVDFNKFRLDLKYPFQELTDDMTPEQKAAVMEANKKSELGRRAHQEDRDRNNHSASKSRTKKLLNVVELDNAIIGCEYNIKVFKNLYERCKEIIIGLGHENLLPSEPRLWKRPLISRELIDKIAESRSQIEEKVVKGEFVELGAEFAEVCAKLVGKKTGEAIIPDICSGLDDNARREQEVAKQLKVQMDQAQKLDESIQGLLKDQRDLTNTTKEYTKKLQEALMKESEAESDNHQILDALEEEAPDEDNDEVIQFVEAPERTLEQLANTFQVRESLLAQEREETQKRLETKGKEPEQVKHEPEDSNALRYDSFPVDQSNPFHQDTQAAHANDQATIGQHQYHPFTRRRLLPRQDVAHTNASAQSPSDKHAPSPYPGTQYGASSQAFVTEQLEQNASGNSAAAGTPNPYHDLVFKQLRQNLTQLTGSPIPHGLPLTTNTDVHAFNLDFTPAAAPANEDFNLFATPGPSTTASDDSYVGSVGSRTAVPNLHSHRQQQEQQQQNFRLPQNPMLSGAMPSPAVGARQYPHQFEHVHGFDAAVAALASGHGEGEDVDADGDYEIDLDNGGFWHLPNEVYPDDPLI</sequence>
<feature type="compositionally biased region" description="Basic and acidic residues" evidence="1">
    <location>
        <begin position="371"/>
        <end position="393"/>
    </location>
</feature>
<feature type="region of interest" description="Disordered" evidence="1">
    <location>
        <begin position="447"/>
        <end position="470"/>
    </location>
</feature>
<evidence type="ECO:0000313" key="2">
    <source>
        <dbReference type="EMBL" id="KAK3324318.1"/>
    </source>
</evidence>